<protein>
    <submittedName>
        <fullName evidence="3">Uncharacterized protein</fullName>
    </submittedName>
</protein>
<evidence type="ECO:0000256" key="1">
    <source>
        <dbReference type="ARBA" id="ARBA00022741"/>
    </source>
</evidence>
<dbReference type="Pfam" id="PF00071">
    <property type="entry name" value="Ras"/>
    <property type="match status" value="1"/>
</dbReference>
<evidence type="ECO:0000313" key="3">
    <source>
        <dbReference type="EMBL" id="EGC31398.1"/>
    </source>
</evidence>
<gene>
    <name evidence="3" type="ORF">DICPUDRAFT_82710</name>
</gene>
<accession>F0ZXC4</accession>
<reference evidence="4" key="1">
    <citation type="journal article" date="2011" name="Genome Biol.">
        <title>Comparative genomics of the social amoebae Dictyostelium discoideum and Dictyostelium purpureum.</title>
        <authorList>
            <consortium name="US DOE Joint Genome Institute (JGI-PGF)"/>
            <person name="Sucgang R."/>
            <person name="Kuo A."/>
            <person name="Tian X."/>
            <person name="Salerno W."/>
            <person name="Parikh A."/>
            <person name="Feasley C.L."/>
            <person name="Dalin E."/>
            <person name="Tu H."/>
            <person name="Huang E."/>
            <person name="Barry K."/>
            <person name="Lindquist E."/>
            <person name="Shapiro H."/>
            <person name="Bruce D."/>
            <person name="Schmutz J."/>
            <person name="Salamov A."/>
            <person name="Fey P."/>
            <person name="Gaudet P."/>
            <person name="Anjard C."/>
            <person name="Babu M.M."/>
            <person name="Basu S."/>
            <person name="Bushmanova Y."/>
            <person name="van der Wel H."/>
            <person name="Katoh-Kurasawa M."/>
            <person name="Dinh C."/>
            <person name="Coutinho P.M."/>
            <person name="Saito T."/>
            <person name="Elias M."/>
            <person name="Schaap P."/>
            <person name="Kay R.R."/>
            <person name="Henrissat B."/>
            <person name="Eichinger L."/>
            <person name="Rivero F."/>
            <person name="Putnam N.H."/>
            <person name="West C.M."/>
            <person name="Loomis W.F."/>
            <person name="Chisholm R.L."/>
            <person name="Shaulsky G."/>
            <person name="Strassmann J.E."/>
            <person name="Queller D.C."/>
            <person name="Kuspa A."/>
            <person name="Grigoriev I.V."/>
        </authorList>
    </citation>
    <scope>NUCLEOTIDE SEQUENCE [LARGE SCALE GENOMIC DNA]</scope>
    <source>
        <strain evidence="4">QSDP1</strain>
    </source>
</reference>
<dbReference type="STRING" id="5786.F0ZXC4"/>
<keyword evidence="1" id="KW-0547">Nucleotide-binding</keyword>
<keyword evidence="4" id="KW-1185">Reference proteome</keyword>
<evidence type="ECO:0000256" key="2">
    <source>
        <dbReference type="ARBA" id="ARBA00023134"/>
    </source>
</evidence>
<dbReference type="InterPro" id="IPR020849">
    <property type="entry name" value="Small_GTPase_Ras-type"/>
</dbReference>
<dbReference type="InterPro" id="IPR027417">
    <property type="entry name" value="P-loop_NTPase"/>
</dbReference>
<dbReference type="KEGG" id="dpp:DICPUDRAFT_82710"/>
<dbReference type="AlphaFoldDB" id="F0ZXC4"/>
<dbReference type="SMART" id="SM00173">
    <property type="entry name" value="RAS"/>
    <property type="match status" value="1"/>
</dbReference>
<dbReference type="RefSeq" id="XP_003292068.1">
    <property type="nucleotide sequence ID" value="XM_003292020.1"/>
</dbReference>
<dbReference type="Proteomes" id="UP000001064">
    <property type="component" value="Unassembled WGS sequence"/>
</dbReference>
<keyword evidence="2" id="KW-0342">GTP-binding</keyword>
<sequence length="197" mass="23168">MQTNLINICVLGEKEVGKTVYSKTLCNKEFKSNTKIQPTITDTYYSLCQNYKKKIFKINFIDTVGSDFVYEDTISKCTAFIIMFSYNNIESFNNIPMYLRMIKRTNKIDCPIIIVGNKYNFSGPELPFKIKDLKSNGFPYICIDSFSDYKQVYESFELLLKSWEKKYEIKEPVSIQIYQSINQSKNKFTSFLKKYII</sequence>
<name>F0ZXC4_DICPU</name>
<dbReference type="Gene3D" id="3.40.50.300">
    <property type="entry name" value="P-loop containing nucleotide triphosphate hydrolases"/>
    <property type="match status" value="1"/>
</dbReference>
<dbReference type="PANTHER" id="PTHR24070">
    <property type="entry name" value="RAS, DI-RAS, AND RHEB FAMILY MEMBERS OF SMALL GTPASE SUPERFAMILY"/>
    <property type="match status" value="1"/>
</dbReference>
<evidence type="ECO:0000313" key="4">
    <source>
        <dbReference type="Proteomes" id="UP000001064"/>
    </source>
</evidence>
<organism evidence="3 4">
    <name type="scientific">Dictyostelium purpureum</name>
    <name type="common">Slime mold</name>
    <dbReference type="NCBI Taxonomy" id="5786"/>
    <lineage>
        <taxon>Eukaryota</taxon>
        <taxon>Amoebozoa</taxon>
        <taxon>Evosea</taxon>
        <taxon>Eumycetozoa</taxon>
        <taxon>Dictyostelia</taxon>
        <taxon>Dictyosteliales</taxon>
        <taxon>Dictyosteliaceae</taxon>
        <taxon>Dictyostelium</taxon>
    </lineage>
</organism>
<dbReference type="GO" id="GO:0019003">
    <property type="term" value="F:GDP binding"/>
    <property type="evidence" value="ECO:0000318"/>
    <property type="project" value="GO_Central"/>
</dbReference>
<dbReference type="GO" id="GO:0005886">
    <property type="term" value="C:plasma membrane"/>
    <property type="evidence" value="ECO:0000318"/>
    <property type="project" value="GO_Central"/>
</dbReference>
<dbReference type="VEuPathDB" id="AmoebaDB:DICPUDRAFT_82710"/>
<dbReference type="EMBL" id="GL871256">
    <property type="protein sequence ID" value="EGC31398.1"/>
    <property type="molecule type" value="Genomic_DNA"/>
</dbReference>
<dbReference type="GO" id="GO:0007264">
    <property type="term" value="P:small GTPase-mediated signal transduction"/>
    <property type="evidence" value="ECO:0000318"/>
    <property type="project" value="GO_Central"/>
</dbReference>
<dbReference type="InterPro" id="IPR005225">
    <property type="entry name" value="Small_GTP-bd"/>
</dbReference>
<dbReference type="GO" id="GO:0003924">
    <property type="term" value="F:GTPase activity"/>
    <property type="evidence" value="ECO:0000318"/>
    <property type="project" value="GO_Central"/>
</dbReference>
<dbReference type="InParanoid" id="F0ZXC4"/>
<dbReference type="SUPFAM" id="SSF52540">
    <property type="entry name" value="P-loop containing nucleoside triphosphate hydrolases"/>
    <property type="match status" value="1"/>
</dbReference>
<dbReference type="NCBIfam" id="TIGR00231">
    <property type="entry name" value="small_GTP"/>
    <property type="match status" value="1"/>
</dbReference>
<dbReference type="GeneID" id="10505816"/>
<dbReference type="InterPro" id="IPR001806">
    <property type="entry name" value="Small_GTPase"/>
</dbReference>
<proteinExistence type="predicted"/>
<dbReference type="GO" id="GO:0005525">
    <property type="term" value="F:GTP binding"/>
    <property type="evidence" value="ECO:0000318"/>
    <property type="project" value="GO_Central"/>
</dbReference>